<evidence type="ECO:0000313" key="2">
    <source>
        <dbReference type="Proteomes" id="UP001279734"/>
    </source>
</evidence>
<proteinExistence type="predicted"/>
<gene>
    <name evidence="1" type="ORF">Nepgr_028182</name>
</gene>
<sequence>MAAKVESSSSSRVSKTVRHGVCNTRSALTAGHIASLMVDYAIPSDLSFRVPDELDRANAPPEGFITVYEHHLRGGFVIRRTAHYTQWLTRWVFRWRGCIPTPCATW</sequence>
<name>A0AAD3Y3V4_NEPGR</name>
<keyword evidence="2" id="KW-1185">Reference proteome</keyword>
<comment type="caution">
    <text evidence="1">The sequence shown here is derived from an EMBL/GenBank/DDBJ whole genome shotgun (WGS) entry which is preliminary data.</text>
</comment>
<evidence type="ECO:0000313" key="1">
    <source>
        <dbReference type="EMBL" id="GMH26339.1"/>
    </source>
</evidence>
<protein>
    <submittedName>
        <fullName evidence="1">Uncharacterized protein</fullName>
    </submittedName>
</protein>
<reference evidence="1" key="1">
    <citation type="submission" date="2023-05" db="EMBL/GenBank/DDBJ databases">
        <title>Nepenthes gracilis genome sequencing.</title>
        <authorList>
            <person name="Fukushima K."/>
        </authorList>
    </citation>
    <scope>NUCLEOTIDE SEQUENCE</scope>
    <source>
        <strain evidence="1">SING2019-196</strain>
    </source>
</reference>
<organism evidence="1 2">
    <name type="scientific">Nepenthes gracilis</name>
    <name type="common">Slender pitcher plant</name>
    <dbReference type="NCBI Taxonomy" id="150966"/>
    <lineage>
        <taxon>Eukaryota</taxon>
        <taxon>Viridiplantae</taxon>
        <taxon>Streptophyta</taxon>
        <taxon>Embryophyta</taxon>
        <taxon>Tracheophyta</taxon>
        <taxon>Spermatophyta</taxon>
        <taxon>Magnoliopsida</taxon>
        <taxon>eudicotyledons</taxon>
        <taxon>Gunneridae</taxon>
        <taxon>Pentapetalae</taxon>
        <taxon>Caryophyllales</taxon>
        <taxon>Nepenthaceae</taxon>
        <taxon>Nepenthes</taxon>
    </lineage>
</organism>
<dbReference type="AlphaFoldDB" id="A0AAD3Y3V4"/>
<dbReference type="EMBL" id="BSYO01000031">
    <property type="protein sequence ID" value="GMH26339.1"/>
    <property type="molecule type" value="Genomic_DNA"/>
</dbReference>
<dbReference type="Proteomes" id="UP001279734">
    <property type="component" value="Unassembled WGS sequence"/>
</dbReference>
<accession>A0AAD3Y3V4</accession>